<dbReference type="GO" id="GO:0016020">
    <property type="term" value="C:membrane"/>
    <property type="evidence" value="ECO:0007669"/>
    <property type="project" value="UniProtKB-SubCell"/>
</dbReference>
<evidence type="ECO:0000256" key="2">
    <source>
        <dbReference type="ARBA" id="ARBA00022553"/>
    </source>
</evidence>
<dbReference type="Pfam" id="PF00672">
    <property type="entry name" value="HAMP"/>
    <property type="match status" value="1"/>
</dbReference>
<dbReference type="EMBL" id="SLZZ01000006">
    <property type="protein sequence ID" value="TCS80194.1"/>
    <property type="molecule type" value="Genomic_DNA"/>
</dbReference>
<dbReference type="Pfam" id="PF06580">
    <property type="entry name" value="His_kinase"/>
    <property type="match status" value="1"/>
</dbReference>
<evidence type="ECO:0000313" key="8">
    <source>
        <dbReference type="Proteomes" id="UP000295726"/>
    </source>
</evidence>
<proteinExistence type="predicted"/>
<dbReference type="InterPro" id="IPR050640">
    <property type="entry name" value="Bact_2-comp_sensor_kinase"/>
</dbReference>
<evidence type="ECO:0000256" key="1">
    <source>
        <dbReference type="ARBA" id="ARBA00004370"/>
    </source>
</evidence>
<dbReference type="PANTHER" id="PTHR34220:SF7">
    <property type="entry name" value="SENSOR HISTIDINE KINASE YPDA"/>
    <property type="match status" value="1"/>
</dbReference>
<dbReference type="Gene3D" id="3.30.565.10">
    <property type="entry name" value="Histidine kinase-like ATPase, C-terminal domain"/>
    <property type="match status" value="1"/>
</dbReference>
<evidence type="ECO:0000256" key="3">
    <source>
        <dbReference type="ARBA" id="ARBA00022679"/>
    </source>
</evidence>
<organism evidence="7 8">
    <name type="scientific">Muricomes intestini</name>
    <dbReference type="NCBI Taxonomy" id="1796634"/>
    <lineage>
        <taxon>Bacteria</taxon>
        <taxon>Bacillati</taxon>
        <taxon>Bacillota</taxon>
        <taxon>Clostridia</taxon>
        <taxon>Lachnospirales</taxon>
        <taxon>Lachnospiraceae</taxon>
        <taxon>Muricomes</taxon>
    </lineage>
</organism>
<keyword evidence="4 7" id="KW-0418">Kinase</keyword>
<protein>
    <submittedName>
        <fullName evidence="7">Two-component system sensor histidine kinase YesM</fullName>
    </submittedName>
</protein>
<evidence type="ECO:0000256" key="4">
    <source>
        <dbReference type="ARBA" id="ARBA00022777"/>
    </source>
</evidence>
<keyword evidence="5" id="KW-0812">Transmembrane</keyword>
<dbReference type="AlphaFoldDB" id="A0A4R3KAR1"/>
<gene>
    <name evidence="7" type="ORF">EDD59_10617</name>
</gene>
<feature type="domain" description="HAMP" evidence="6">
    <location>
        <begin position="308"/>
        <end position="360"/>
    </location>
</feature>
<feature type="transmembrane region" description="Helical" evidence="5">
    <location>
        <begin position="15"/>
        <end position="38"/>
    </location>
</feature>
<dbReference type="PROSITE" id="PS50885">
    <property type="entry name" value="HAMP"/>
    <property type="match status" value="1"/>
</dbReference>
<dbReference type="CDD" id="cd06225">
    <property type="entry name" value="HAMP"/>
    <property type="match status" value="1"/>
</dbReference>
<keyword evidence="3" id="KW-0808">Transferase</keyword>
<name>A0A4R3KAR1_9FIRM</name>
<keyword evidence="8" id="KW-1185">Reference proteome</keyword>
<comment type="subcellular location">
    <subcellularLocation>
        <location evidence="1">Membrane</location>
    </subcellularLocation>
</comment>
<dbReference type="OrthoDB" id="9809348at2"/>
<dbReference type="InterPro" id="IPR010559">
    <property type="entry name" value="Sig_transdc_His_kin_internal"/>
</dbReference>
<evidence type="ECO:0000256" key="5">
    <source>
        <dbReference type="SAM" id="Phobius"/>
    </source>
</evidence>
<keyword evidence="2" id="KW-0597">Phosphoprotein</keyword>
<dbReference type="Pfam" id="PF02518">
    <property type="entry name" value="HATPase_c"/>
    <property type="match status" value="1"/>
</dbReference>
<dbReference type="SMART" id="SM00304">
    <property type="entry name" value="HAMP"/>
    <property type="match status" value="1"/>
</dbReference>
<dbReference type="SUPFAM" id="SSF55874">
    <property type="entry name" value="ATPase domain of HSP90 chaperone/DNA topoisomerase II/histidine kinase"/>
    <property type="match status" value="1"/>
</dbReference>
<dbReference type="InterPro" id="IPR003660">
    <property type="entry name" value="HAMP_dom"/>
</dbReference>
<dbReference type="SUPFAM" id="SSF158472">
    <property type="entry name" value="HAMP domain-like"/>
    <property type="match status" value="1"/>
</dbReference>
<dbReference type="InterPro" id="IPR036890">
    <property type="entry name" value="HATPase_C_sf"/>
</dbReference>
<dbReference type="InterPro" id="IPR003594">
    <property type="entry name" value="HATPase_dom"/>
</dbReference>
<dbReference type="PANTHER" id="PTHR34220">
    <property type="entry name" value="SENSOR HISTIDINE KINASE YPDA"/>
    <property type="match status" value="1"/>
</dbReference>
<accession>A0A4R3KAR1</accession>
<dbReference type="GO" id="GO:0000155">
    <property type="term" value="F:phosphorelay sensor kinase activity"/>
    <property type="evidence" value="ECO:0007669"/>
    <property type="project" value="InterPro"/>
</dbReference>
<dbReference type="Proteomes" id="UP000295726">
    <property type="component" value="Unassembled WGS sequence"/>
</dbReference>
<comment type="caution">
    <text evidence="7">The sequence shown here is derived from an EMBL/GenBank/DDBJ whole genome shotgun (WGS) entry which is preliminary data.</text>
</comment>
<keyword evidence="5" id="KW-1133">Transmembrane helix</keyword>
<dbReference type="Gene3D" id="1.10.8.500">
    <property type="entry name" value="HAMP domain in histidine kinase"/>
    <property type="match status" value="1"/>
</dbReference>
<evidence type="ECO:0000313" key="7">
    <source>
        <dbReference type="EMBL" id="TCS80194.1"/>
    </source>
</evidence>
<dbReference type="Gene3D" id="3.30.450.20">
    <property type="entry name" value="PAS domain"/>
    <property type="match status" value="1"/>
</dbReference>
<evidence type="ECO:0000259" key="6">
    <source>
        <dbReference type="PROSITE" id="PS50885"/>
    </source>
</evidence>
<feature type="transmembrane region" description="Helical" evidence="5">
    <location>
        <begin position="284"/>
        <end position="305"/>
    </location>
</feature>
<keyword evidence="5" id="KW-0472">Membrane</keyword>
<sequence length="577" mass="66516">MRAGKRREKSMSTRIFLGIFLLFLFILVIFSIIISTLYGKRMEEMEINYHLEVTNGTKEQFNMLTSMIDAYSYSLVSNGAVQEALENGGAGQDVEQIRTYINDMVRMNDSINHVHILGINDFWCSTNMQDSRGFYRQYLKEYVEGTERKGIWTGFHSTEEDDYLSSTSYIRPVFNSETKEVYGIVVLDVSYESIHKLFTASSIRLKDKAVIVNSDGVILLQYPLLADYTEVLRNYPQVLKKSTQIEGKLYKKDVIIVSEKINLADWSLVRFVQKDAATESIREILKVFQIVLVITTIISICYTIWLTRSITLPIKELMQVCKKVMKGDFTVHAAVKRQDEFGRLGDTFNSMIDQINDSFDKERRSRNRKAEMEYQILQAQINPHFLYNTLDSMKWLAVMQGVDNIAEMSTALINLLQYNLGKVEGETTLHNEIESVRNYIIIQKYRYSDMFEFTTMIDEEAEKCRVPRFILQPLVENSIIHGFNGERGNYRVHIAAVIFDGKLHIRVIDNGMGMDADSTEKINKGQEKSTRFSKIGVSSIRERIKLYFGEEAELIFDSEPNVATIAEIILPIIKEES</sequence>
<reference evidence="7 8" key="1">
    <citation type="submission" date="2019-03" db="EMBL/GenBank/DDBJ databases">
        <title>Genomic Encyclopedia of Type Strains, Phase IV (KMG-IV): sequencing the most valuable type-strain genomes for metagenomic binning, comparative biology and taxonomic classification.</title>
        <authorList>
            <person name="Goeker M."/>
        </authorList>
    </citation>
    <scope>NUCLEOTIDE SEQUENCE [LARGE SCALE GENOMIC DNA]</scope>
    <source>
        <strain evidence="7 8">DSM 29489</strain>
    </source>
</reference>